<dbReference type="PROSITE" id="PS01068">
    <property type="entry name" value="OMPA_1"/>
    <property type="match status" value="1"/>
</dbReference>
<dbReference type="Pfam" id="PF13488">
    <property type="entry name" value="Gly-zipper_Omp"/>
    <property type="match status" value="1"/>
</dbReference>
<dbReference type="RefSeq" id="WP_018474184.1">
    <property type="nucleotide sequence ID" value="NZ_BMWX01000001.1"/>
</dbReference>
<dbReference type="InterPro" id="IPR006665">
    <property type="entry name" value="OmpA-like"/>
</dbReference>
<protein>
    <recommendedName>
        <fullName evidence="7">OmpA-like domain-containing protein</fullName>
    </recommendedName>
</protein>
<sequence length="215" mass="22972">MKNIIAYSMIILLLASCASWNNQQKGTAIGAAGGAAAGAAVSKGSIWGILAGAAIGGAAGNLIGKKMDKQAQELQQAIPTAEVNRVDEGINVTFDASLAFKINSATLSDSYKEDLISAAQVFGKYPDTNILIEGHTDDTGSEDFNMQLSEKRAKAVSSFLVSQGVDPNRLTNKWYGETQPKYANDSEENRSKNRRVEMAIYANEDMKQDAKTGDL</sequence>
<dbReference type="PANTHER" id="PTHR30329">
    <property type="entry name" value="STATOR ELEMENT OF FLAGELLAR MOTOR COMPLEX"/>
    <property type="match status" value="1"/>
</dbReference>
<feature type="domain" description="OmpA-like" evidence="7">
    <location>
        <begin position="86"/>
        <end position="204"/>
    </location>
</feature>
<evidence type="ECO:0000256" key="2">
    <source>
        <dbReference type="ARBA" id="ARBA00023136"/>
    </source>
</evidence>
<evidence type="ECO:0000256" key="1">
    <source>
        <dbReference type="ARBA" id="ARBA00004442"/>
    </source>
</evidence>
<keyword evidence="2 4" id="KW-0472">Membrane</keyword>
<dbReference type="Pfam" id="PF00691">
    <property type="entry name" value="OmpA"/>
    <property type="match status" value="1"/>
</dbReference>
<dbReference type="InterPro" id="IPR006664">
    <property type="entry name" value="OMP_bac"/>
</dbReference>
<comment type="caution">
    <text evidence="8">The sequence shown here is derived from an EMBL/GenBank/DDBJ whole genome shotgun (WGS) entry which is preliminary data.</text>
</comment>
<evidence type="ECO:0000256" key="3">
    <source>
        <dbReference type="ARBA" id="ARBA00023237"/>
    </source>
</evidence>
<dbReference type="PROSITE" id="PS51123">
    <property type="entry name" value="OMPA_2"/>
    <property type="match status" value="1"/>
</dbReference>
<keyword evidence="3" id="KW-0998">Cell outer membrane</keyword>
<evidence type="ECO:0000313" key="8">
    <source>
        <dbReference type="EMBL" id="GGZ16184.1"/>
    </source>
</evidence>
<reference evidence="8" key="1">
    <citation type="journal article" date="2014" name="Int. J. Syst. Evol. Microbiol.">
        <title>Complete genome sequence of Corynebacterium casei LMG S-19264T (=DSM 44701T), isolated from a smear-ripened cheese.</title>
        <authorList>
            <consortium name="US DOE Joint Genome Institute (JGI-PGF)"/>
            <person name="Walter F."/>
            <person name="Albersmeier A."/>
            <person name="Kalinowski J."/>
            <person name="Ruckert C."/>
        </authorList>
    </citation>
    <scope>NUCLEOTIDE SEQUENCE</scope>
    <source>
        <strain evidence="8">KCTC 12368</strain>
    </source>
</reference>
<dbReference type="PANTHER" id="PTHR30329:SF21">
    <property type="entry name" value="LIPOPROTEIN YIAD-RELATED"/>
    <property type="match status" value="1"/>
</dbReference>
<dbReference type="PRINTS" id="PR01021">
    <property type="entry name" value="OMPADOMAIN"/>
</dbReference>
<keyword evidence="9" id="KW-1185">Reference proteome</keyword>
<evidence type="ECO:0000313" key="9">
    <source>
        <dbReference type="Proteomes" id="UP000619457"/>
    </source>
</evidence>
<feature type="signal peptide" evidence="6">
    <location>
        <begin position="1"/>
        <end position="21"/>
    </location>
</feature>
<keyword evidence="6" id="KW-0732">Signal</keyword>
<accession>A0A918PMG2</accession>
<dbReference type="InterPro" id="IPR039567">
    <property type="entry name" value="Gly-zipper"/>
</dbReference>
<dbReference type="CDD" id="cd07185">
    <property type="entry name" value="OmpA_C-like"/>
    <property type="match status" value="1"/>
</dbReference>
<evidence type="ECO:0000256" key="6">
    <source>
        <dbReference type="SAM" id="SignalP"/>
    </source>
</evidence>
<dbReference type="EMBL" id="BMWX01000001">
    <property type="protein sequence ID" value="GGZ16184.1"/>
    <property type="molecule type" value="Genomic_DNA"/>
</dbReference>
<dbReference type="AlphaFoldDB" id="A0A918PMG2"/>
<dbReference type="PROSITE" id="PS51257">
    <property type="entry name" value="PROKAR_LIPOPROTEIN"/>
    <property type="match status" value="1"/>
</dbReference>
<dbReference type="InterPro" id="IPR006690">
    <property type="entry name" value="OMPA-like_CS"/>
</dbReference>
<gene>
    <name evidence="8" type="ORF">GCM10007049_05570</name>
</gene>
<evidence type="ECO:0000256" key="4">
    <source>
        <dbReference type="PROSITE-ProRule" id="PRU00473"/>
    </source>
</evidence>
<feature type="chain" id="PRO_5037456312" description="OmpA-like domain-containing protein" evidence="6">
    <location>
        <begin position="22"/>
        <end position="215"/>
    </location>
</feature>
<name>A0A918PMG2_9BACT</name>
<evidence type="ECO:0000259" key="7">
    <source>
        <dbReference type="PROSITE" id="PS51123"/>
    </source>
</evidence>
<evidence type="ECO:0000256" key="5">
    <source>
        <dbReference type="SAM" id="MobiDB-lite"/>
    </source>
</evidence>
<comment type="subcellular location">
    <subcellularLocation>
        <location evidence="1">Cell outer membrane</location>
    </subcellularLocation>
</comment>
<dbReference type="Gene3D" id="3.30.1330.60">
    <property type="entry name" value="OmpA-like domain"/>
    <property type="match status" value="1"/>
</dbReference>
<organism evidence="8 9">
    <name type="scientific">Echinicola pacifica</name>
    <dbReference type="NCBI Taxonomy" id="346377"/>
    <lineage>
        <taxon>Bacteria</taxon>
        <taxon>Pseudomonadati</taxon>
        <taxon>Bacteroidota</taxon>
        <taxon>Cytophagia</taxon>
        <taxon>Cytophagales</taxon>
        <taxon>Cyclobacteriaceae</taxon>
        <taxon>Echinicola</taxon>
    </lineage>
</organism>
<dbReference type="SUPFAM" id="SSF103088">
    <property type="entry name" value="OmpA-like"/>
    <property type="match status" value="1"/>
</dbReference>
<dbReference type="InterPro" id="IPR050330">
    <property type="entry name" value="Bact_OuterMem_StrucFunc"/>
</dbReference>
<proteinExistence type="predicted"/>
<dbReference type="GO" id="GO:0009279">
    <property type="term" value="C:cell outer membrane"/>
    <property type="evidence" value="ECO:0007669"/>
    <property type="project" value="UniProtKB-SubCell"/>
</dbReference>
<dbReference type="Proteomes" id="UP000619457">
    <property type="component" value="Unassembled WGS sequence"/>
</dbReference>
<reference evidence="8" key="2">
    <citation type="submission" date="2020-09" db="EMBL/GenBank/DDBJ databases">
        <authorList>
            <person name="Sun Q."/>
            <person name="Kim S."/>
        </authorList>
    </citation>
    <scope>NUCLEOTIDE SEQUENCE</scope>
    <source>
        <strain evidence="8">KCTC 12368</strain>
    </source>
</reference>
<dbReference type="InterPro" id="IPR036737">
    <property type="entry name" value="OmpA-like_sf"/>
</dbReference>
<feature type="region of interest" description="Disordered" evidence="5">
    <location>
        <begin position="171"/>
        <end position="195"/>
    </location>
</feature>